<sequence length="588" mass="64347">MGRKFLAVFLILISILSFSSCSMDSLTDFMGKMGVNIVPYDNTKAKKAAEETNLSSSDVDENATVEGGNVEIGGVKISLEDGFTLDESGGMLKPLEDSERKEVVNTLYNAVVTLNPKDKETVVAEKAKAAPQDVQQATKNTAKVLESALNKLKEGVSGEGDGDINKVEEVMGSLASSLNTIANNKTVSQGEALAVQLMQSFVVAASTAYTSDSVIEDEYINLANEAYNIAVIASAITPTLNIGLDDLIGAVVSGMGSSSSSEEETRYSSRSLMLLSAEGEDIPNYSSSDDRPSEKDFDNIGIPEESALVLRNYYKAISPFLNDPDYMNTIAVYKASFDNYMVFAEKAGEDYMASDEFKSIAEPSVFFNYALTSALYELENQYKLIRKEAESGRRLDKYIELEGSVKVDDVVYDYKFPETIVELINDFADSNQWVKDDSKLKIEEIKIGDSWQYGPNGEVINHEEIFDDLVKIKMPYSIKGIVFAFAYDSNFTGSEGEENTKNVIDVINEIVVDNNASLLAAINSAEIALTHGDLLSSIIDLVTQMAGEDTGDVETPTDSEIEKALNEARDFLKSRNWVEDYFDGGETV</sequence>
<organism evidence="2 3">
    <name type="scientific">Candidatus Ornithospirochaeta avicola</name>
    <dbReference type="NCBI Taxonomy" id="2840896"/>
    <lineage>
        <taxon>Bacteria</taxon>
        <taxon>Pseudomonadati</taxon>
        <taxon>Spirochaetota</taxon>
        <taxon>Spirochaetia</taxon>
        <taxon>Spirochaetales</taxon>
        <taxon>Spirochaetaceae</taxon>
        <taxon>Spirochaetaceae incertae sedis</taxon>
        <taxon>Candidatus Ornithospirochaeta</taxon>
    </lineage>
</organism>
<reference evidence="2" key="2">
    <citation type="submission" date="2021-04" db="EMBL/GenBank/DDBJ databases">
        <authorList>
            <person name="Gilroy R."/>
        </authorList>
    </citation>
    <scope>NUCLEOTIDE SEQUENCE</scope>
    <source>
        <strain evidence="2">Gambia11-129</strain>
    </source>
</reference>
<keyword evidence="1" id="KW-0732">Signal</keyword>
<reference evidence="2" key="1">
    <citation type="journal article" date="2021" name="PeerJ">
        <title>Extensive microbial diversity within the chicken gut microbiome revealed by metagenomics and culture.</title>
        <authorList>
            <person name="Gilroy R."/>
            <person name="Ravi A."/>
            <person name="Getino M."/>
            <person name="Pursley I."/>
            <person name="Horton D.L."/>
            <person name="Alikhan N.F."/>
            <person name="Baker D."/>
            <person name="Gharbi K."/>
            <person name="Hall N."/>
            <person name="Watson M."/>
            <person name="Adriaenssens E.M."/>
            <person name="Foster-Nyarko E."/>
            <person name="Jarju S."/>
            <person name="Secka A."/>
            <person name="Antonio M."/>
            <person name="Oren A."/>
            <person name="Chaudhuri R.R."/>
            <person name="La Ragione R."/>
            <person name="Hildebrand F."/>
            <person name="Pallen M.J."/>
        </authorList>
    </citation>
    <scope>NUCLEOTIDE SEQUENCE</scope>
    <source>
        <strain evidence="2">Gambia11-129</strain>
    </source>
</reference>
<protein>
    <submittedName>
        <fullName evidence="2">Uncharacterized protein</fullName>
    </submittedName>
</protein>
<gene>
    <name evidence="2" type="ORF">IAB12_07010</name>
</gene>
<feature type="signal peptide" evidence="1">
    <location>
        <begin position="1"/>
        <end position="22"/>
    </location>
</feature>
<evidence type="ECO:0000313" key="3">
    <source>
        <dbReference type="Proteomes" id="UP000823936"/>
    </source>
</evidence>
<comment type="caution">
    <text evidence="2">The sequence shown here is derived from an EMBL/GenBank/DDBJ whole genome shotgun (WGS) entry which is preliminary data.</text>
</comment>
<proteinExistence type="predicted"/>
<dbReference type="EMBL" id="DXHU01000023">
    <property type="protein sequence ID" value="HIV99506.1"/>
    <property type="molecule type" value="Genomic_DNA"/>
</dbReference>
<evidence type="ECO:0000313" key="2">
    <source>
        <dbReference type="EMBL" id="HIV99506.1"/>
    </source>
</evidence>
<name>A0A9D1PVP7_9SPIO</name>
<feature type="chain" id="PRO_5039127917" evidence="1">
    <location>
        <begin position="23"/>
        <end position="588"/>
    </location>
</feature>
<evidence type="ECO:0000256" key="1">
    <source>
        <dbReference type="SAM" id="SignalP"/>
    </source>
</evidence>
<dbReference type="PROSITE" id="PS51257">
    <property type="entry name" value="PROKAR_LIPOPROTEIN"/>
    <property type="match status" value="1"/>
</dbReference>
<dbReference type="AlphaFoldDB" id="A0A9D1PVP7"/>
<dbReference type="Proteomes" id="UP000823936">
    <property type="component" value="Unassembled WGS sequence"/>
</dbReference>
<accession>A0A9D1PVP7</accession>